<dbReference type="PANTHER" id="PTHR37312">
    <property type="entry name" value="MEMBRANE-BOUND ACYLTRANSFERASE YKRP-RELATED"/>
    <property type="match status" value="1"/>
</dbReference>
<dbReference type="GO" id="GO:0016747">
    <property type="term" value="F:acyltransferase activity, transferring groups other than amino-acyl groups"/>
    <property type="evidence" value="ECO:0007669"/>
    <property type="project" value="InterPro"/>
</dbReference>
<accession>A0A7X0G4U4</accession>
<evidence type="ECO:0000313" key="5">
    <source>
        <dbReference type="Proteomes" id="UP000546324"/>
    </source>
</evidence>
<sequence length="378" mass="41477">MTQTPEASVVPVPDSAEAAVPGSAPAAASPASPAPAERPLDKPRTPGGAAPRGRDPHLDNAKYLAILLVAGGHALSGLRDVPLAAALWNFIYLFHMPLFLMISGYLSKRFTLTDDKAVRLVGSTIAPYLIFQCAYSLFAWGVDGRKLQFDALDPYYLTWFLLALFVWRLLTPVWRRLRFPLATAVLVALLTYMADIGNTLDLYRILGLAPFYVLGLTLSPEVIQIVRRPWARITGAALLAAALAGAYLTQDRMNARWLNWDTSNGDLGVDELTGTVMRAGLLLTGTVLILAFLAVTPSRRTWYSDLGSATIYGYLLHGFVMRLFTFEGWHKLAWFDTIPGVLSALLAGFVIVTVLSTSPVRRVTRWAVEPDMRPLFGK</sequence>
<keyword evidence="4" id="KW-0808">Transferase</keyword>
<evidence type="ECO:0000313" key="4">
    <source>
        <dbReference type="EMBL" id="MBB6399372.1"/>
    </source>
</evidence>
<dbReference type="RefSeq" id="WP_185031209.1">
    <property type="nucleotide sequence ID" value="NZ_JACHMQ010000001.1"/>
</dbReference>
<feature type="transmembrane region" description="Helical" evidence="2">
    <location>
        <begin position="332"/>
        <end position="355"/>
    </location>
</feature>
<dbReference type="EMBL" id="JACHMQ010000001">
    <property type="protein sequence ID" value="MBB6399372.1"/>
    <property type="molecule type" value="Genomic_DNA"/>
</dbReference>
<dbReference type="PANTHER" id="PTHR37312:SF1">
    <property type="entry name" value="MEMBRANE-BOUND ACYLTRANSFERASE YKRP-RELATED"/>
    <property type="match status" value="1"/>
</dbReference>
<keyword evidence="2" id="KW-0472">Membrane</keyword>
<feature type="transmembrane region" description="Helical" evidence="2">
    <location>
        <begin position="154"/>
        <end position="170"/>
    </location>
</feature>
<feature type="domain" description="Acyltransferase 3" evidence="3">
    <location>
        <begin position="58"/>
        <end position="356"/>
    </location>
</feature>
<gene>
    <name evidence="4" type="ORF">BKA00_006286</name>
</gene>
<name>A0A7X0G4U4_9ACTN</name>
<feature type="compositionally biased region" description="Low complexity" evidence="1">
    <location>
        <begin position="15"/>
        <end position="35"/>
    </location>
</feature>
<evidence type="ECO:0000259" key="3">
    <source>
        <dbReference type="Pfam" id="PF01757"/>
    </source>
</evidence>
<feature type="transmembrane region" description="Helical" evidence="2">
    <location>
        <begin position="276"/>
        <end position="295"/>
    </location>
</feature>
<evidence type="ECO:0000256" key="2">
    <source>
        <dbReference type="SAM" id="Phobius"/>
    </source>
</evidence>
<keyword evidence="5" id="KW-1185">Reference proteome</keyword>
<keyword evidence="2" id="KW-0812">Transmembrane</keyword>
<dbReference type="Pfam" id="PF01757">
    <property type="entry name" value="Acyl_transf_3"/>
    <property type="match status" value="1"/>
</dbReference>
<feature type="transmembrane region" description="Helical" evidence="2">
    <location>
        <begin position="118"/>
        <end position="142"/>
    </location>
</feature>
<organism evidence="4 5">
    <name type="scientific">Actinomadura coerulea</name>
    <dbReference type="NCBI Taxonomy" id="46159"/>
    <lineage>
        <taxon>Bacteria</taxon>
        <taxon>Bacillati</taxon>
        <taxon>Actinomycetota</taxon>
        <taxon>Actinomycetes</taxon>
        <taxon>Streptosporangiales</taxon>
        <taxon>Thermomonosporaceae</taxon>
        <taxon>Actinomadura</taxon>
    </lineage>
</organism>
<dbReference type="Proteomes" id="UP000546324">
    <property type="component" value="Unassembled WGS sequence"/>
</dbReference>
<feature type="transmembrane region" description="Helical" evidence="2">
    <location>
        <begin position="200"/>
        <end position="218"/>
    </location>
</feature>
<feature type="region of interest" description="Disordered" evidence="1">
    <location>
        <begin position="1"/>
        <end position="56"/>
    </location>
</feature>
<keyword evidence="2" id="KW-1133">Transmembrane helix</keyword>
<feature type="transmembrane region" description="Helical" evidence="2">
    <location>
        <begin position="230"/>
        <end position="248"/>
    </location>
</feature>
<comment type="caution">
    <text evidence="4">The sequence shown here is derived from an EMBL/GenBank/DDBJ whole genome shotgun (WGS) entry which is preliminary data.</text>
</comment>
<evidence type="ECO:0000256" key="1">
    <source>
        <dbReference type="SAM" id="MobiDB-lite"/>
    </source>
</evidence>
<feature type="transmembrane region" description="Helical" evidence="2">
    <location>
        <begin position="177"/>
        <end position="194"/>
    </location>
</feature>
<feature type="transmembrane region" description="Helical" evidence="2">
    <location>
        <begin position="85"/>
        <end position="106"/>
    </location>
</feature>
<reference evidence="4 5" key="1">
    <citation type="submission" date="2020-08" db="EMBL/GenBank/DDBJ databases">
        <title>Sequencing the genomes of 1000 actinobacteria strains.</title>
        <authorList>
            <person name="Klenk H.-P."/>
        </authorList>
    </citation>
    <scope>NUCLEOTIDE SEQUENCE [LARGE SCALE GENOMIC DNA]</scope>
    <source>
        <strain evidence="4 5">DSM 43675</strain>
    </source>
</reference>
<dbReference type="InterPro" id="IPR002656">
    <property type="entry name" value="Acyl_transf_3_dom"/>
</dbReference>
<dbReference type="InterPro" id="IPR052734">
    <property type="entry name" value="Nod_factor_acetyltransferase"/>
</dbReference>
<feature type="transmembrane region" description="Helical" evidence="2">
    <location>
        <begin position="302"/>
        <end position="320"/>
    </location>
</feature>
<dbReference type="AlphaFoldDB" id="A0A7X0G4U4"/>
<proteinExistence type="predicted"/>
<protein>
    <submittedName>
        <fullName evidence="4">Fucose 4-O-acetylase-like acetyltransferase</fullName>
    </submittedName>
</protein>